<dbReference type="Proteomes" id="UP001139369">
    <property type="component" value="Unassembled WGS sequence"/>
</dbReference>
<dbReference type="RefSeq" id="WP_242177058.1">
    <property type="nucleotide sequence ID" value="NZ_JAKQYM010000001.1"/>
</dbReference>
<comment type="pathway">
    <text evidence="2">Carotenoid biosynthesis.</text>
</comment>
<feature type="transmembrane region" description="Helical" evidence="8">
    <location>
        <begin position="77"/>
        <end position="95"/>
    </location>
</feature>
<comment type="subcellular location">
    <subcellularLocation>
        <location evidence="1">Membrane</location>
        <topology evidence="1">Multi-pass membrane protein</topology>
    </subcellularLocation>
</comment>
<dbReference type="GO" id="GO:0016020">
    <property type="term" value="C:membrane"/>
    <property type="evidence" value="ECO:0007669"/>
    <property type="project" value="UniProtKB-SubCell"/>
</dbReference>
<keyword evidence="4" id="KW-0125">Carotenoid biosynthesis</keyword>
<accession>A0A9X1VR48</accession>
<gene>
    <name evidence="10" type="ORF">MC378_02095</name>
</gene>
<evidence type="ECO:0000256" key="6">
    <source>
        <dbReference type="ARBA" id="ARBA00023136"/>
    </source>
</evidence>
<feature type="transmembrane region" description="Helical" evidence="8">
    <location>
        <begin position="6"/>
        <end position="21"/>
    </location>
</feature>
<dbReference type="InterPro" id="IPR017825">
    <property type="entry name" value="Lycopene_cyclase_dom"/>
</dbReference>
<comment type="caution">
    <text evidence="10">The sequence shown here is derived from an EMBL/GenBank/DDBJ whole genome shotgun (WGS) entry which is preliminary data.</text>
</comment>
<keyword evidence="7" id="KW-0413">Isomerase</keyword>
<name>A0A9X1VR48_9FLAO</name>
<keyword evidence="11" id="KW-1185">Reference proteome</keyword>
<evidence type="ECO:0000313" key="10">
    <source>
        <dbReference type="EMBL" id="MCI2227941.1"/>
    </source>
</evidence>
<dbReference type="Pfam" id="PF18916">
    <property type="entry name" value="Lycopene_cyc"/>
    <property type="match status" value="2"/>
</dbReference>
<reference evidence="10" key="1">
    <citation type="submission" date="2022-02" db="EMBL/GenBank/DDBJ databases">
        <title>Polaribacter sp. MSW13, isolated from seawater.</title>
        <authorList>
            <person name="Kristyanto S."/>
            <person name="Jung J."/>
            <person name="Jeon C.O."/>
        </authorList>
    </citation>
    <scope>NUCLEOTIDE SEQUENCE</scope>
    <source>
        <strain evidence="10">MSW13</strain>
    </source>
</reference>
<evidence type="ECO:0000256" key="2">
    <source>
        <dbReference type="ARBA" id="ARBA00004829"/>
    </source>
</evidence>
<feature type="transmembrane region" description="Helical" evidence="8">
    <location>
        <begin position="33"/>
        <end position="57"/>
    </location>
</feature>
<sequence length="230" mass="27065">MLLYLLLNLGSFSIPFLYSFEKKMRFIKHWKSVFLSLTIVSIIFLIWDGIFTARGIWGFNPDYHLNILLFGMPIDEWMFFFCIPYASIFIHYSLAYFKPNLVISEKVTKSITLFFIVILLPVIFMNTDKAYTFVNYIFLVFVLLMGFFFGIKDLQRFYLSFLIILLPFFIVNGVLTGTGIDEPVVWYNNAENLGIRLLTIPIEDIGYAFTMIFLNILLIEKFKKKPQIHK</sequence>
<dbReference type="NCBIfam" id="TIGR03462">
    <property type="entry name" value="CarR_dom_SF"/>
    <property type="match status" value="2"/>
</dbReference>
<evidence type="ECO:0000256" key="4">
    <source>
        <dbReference type="ARBA" id="ARBA00022746"/>
    </source>
</evidence>
<feature type="transmembrane region" description="Helical" evidence="8">
    <location>
        <begin position="107"/>
        <end position="124"/>
    </location>
</feature>
<dbReference type="GO" id="GO:0045436">
    <property type="term" value="F:lycopene beta cyclase activity"/>
    <property type="evidence" value="ECO:0007669"/>
    <property type="project" value="UniProtKB-ARBA"/>
</dbReference>
<feature type="domain" description="Lycopene cyclase" evidence="9">
    <location>
        <begin position="3"/>
        <end position="91"/>
    </location>
</feature>
<protein>
    <submittedName>
        <fullName evidence="10">Lycopene cyclase domain-containing protein</fullName>
    </submittedName>
</protein>
<dbReference type="AlphaFoldDB" id="A0A9X1VR48"/>
<feature type="domain" description="Lycopene cyclase" evidence="9">
    <location>
        <begin position="128"/>
        <end position="222"/>
    </location>
</feature>
<organism evidence="10 11">
    <name type="scientific">Polaribacter marinus</name>
    <dbReference type="NCBI Taxonomy" id="2916838"/>
    <lineage>
        <taxon>Bacteria</taxon>
        <taxon>Pseudomonadati</taxon>
        <taxon>Bacteroidota</taxon>
        <taxon>Flavobacteriia</taxon>
        <taxon>Flavobacteriales</taxon>
        <taxon>Flavobacteriaceae</taxon>
    </lineage>
</organism>
<evidence type="ECO:0000259" key="9">
    <source>
        <dbReference type="Pfam" id="PF18916"/>
    </source>
</evidence>
<keyword evidence="3 8" id="KW-0812">Transmembrane</keyword>
<dbReference type="GO" id="GO:0016117">
    <property type="term" value="P:carotenoid biosynthetic process"/>
    <property type="evidence" value="ECO:0007669"/>
    <property type="project" value="UniProtKB-KW"/>
</dbReference>
<keyword evidence="5 8" id="KW-1133">Transmembrane helix</keyword>
<dbReference type="GO" id="GO:0016872">
    <property type="term" value="F:intramolecular lyase activity"/>
    <property type="evidence" value="ECO:0007669"/>
    <property type="project" value="InterPro"/>
</dbReference>
<evidence type="ECO:0000256" key="8">
    <source>
        <dbReference type="SAM" id="Phobius"/>
    </source>
</evidence>
<feature type="transmembrane region" description="Helical" evidence="8">
    <location>
        <begin position="157"/>
        <end position="175"/>
    </location>
</feature>
<feature type="transmembrane region" description="Helical" evidence="8">
    <location>
        <begin position="195"/>
        <end position="219"/>
    </location>
</feature>
<evidence type="ECO:0000313" key="11">
    <source>
        <dbReference type="Proteomes" id="UP001139369"/>
    </source>
</evidence>
<feature type="transmembrane region" description="Helical" evidence="8">
    <location>
        <begin position="130"/>
        <end position="150"/>
    </location>
</feature>
<evidence type="ECO:0000256" key="1">
    <source>
        <dbReference type="ARBA" id="ARBA00004141"/>
    </source>
</evidence>
<evidence type="ECO:0000256" key="3">
    <source>
        <dbReference type="ARBA" id="ARBA00022692"/>
    </source>
</evidence>
<keyword evidence="6 8" id="KW-0472">Membrane</keyword>
<proteinExistence type="predicted"/>
<evidence type="ECO:0000256" key="7">
    <source>
        <dbReference type="ARBA" id="ARBA00023235"/>
    </source>
</evidence>
<evidence type="ECO:0000256" key="5">
    <source>
        <dbReference type="ARBA" id="ARBA00022989"/>
    </source>
</evidence>
<dbReference type="EMBL" id="JAKQYM010000001">
    <property type="protein sequence ID" value="MCI2227941.1"/>
    <property type="molecule type" value="Genomic_DNA"/>
</dbReference>